<proteinExistence type="predicted"/>
<evidence type="ECO:0000313" key="2">
    <source>
        <dbReference type="Proteomes" id="UP000593735"/>
    </source>
</evidence>
<dbReference type="RefSeq" id="WP_194371727.1">
    <property type="nucleotide sequence ID" value="NZ_CP063767.1"/>
</dbReference>
<organism evidence="1 2">
    <name type="scientific">Thermophilibacter immobilis</name>
    <dbReference type="NCBI Taxonomy" id="2779519"/>
    <lineage>
        <taxon>Bacteria</taxon>
        <taxon>Bacillati</taxon>
        <taxon>Actinomycetota</taxon>
        <taxon>Coriobacteriia</taxon>
        <taxon>Coriobacteriales</taxon>
        <taxon>Atopobiaceae</taxon>
        <taxon>Thermophilibacter</taxon>
    </lineage>
</organism>
<protein>
    <submittedName>
        <fullName evidence="1">Uncharacterized protein</fullName>
    </submittedName>
</protein>
<name>A0A7S7RV27_9ACTN</name>
<dbReference type="Proteomes" id="UP000593735">
    <property type="component" value="Chromosome"/>
</dbReference>
<reference evidence="1 2" key="1">
    <citation type="submission" date="2020-10" db="EMBL/GenBank/DDBJ databases">
        <title>Olsenella immobilis sp.nov., isolated from the mud in a fermentation cellar used for the production of Chinese strong-flavoured liquor.</title>
        <authorList>
            <person name="Lu L."/>
        </authorList>
    </citation>
    <scope>NUCLEOTIDE SEQUENCE [LARGE SCALE GENOMIC DNA]</scope>
    <source>
        <strain evidence="1 2">LZLJ-2</strain>
    </source>
</reference>
<dbReference type="KEGG" id="tio:INP52_01335"/>
<sequence length="68" mass="7842">MRRWGYHYNQSVHALNSIAHYLRLGEADANDALDALETVRGRIHELDGGVRALRKEMHAMTDKIIVER</sequence>
<evidence type="ECO:0000313" key="1">
    <source>
        <dbReference type="EMBL" id="QOY60889.1"/>
    </source>
</evidence>
<keyword evidence="2" id="KW-1185">Reference proteome</keyword>
<dbReference type="AlphaFoldDB" id="A0A7S7RV27"/>
<dbReference type="EMBL" id="CP063767">
    <property type="protein sequence ID" value="QOY60889.1"/>
    <property type="molecule type" value="Genomic_DNA"/>
</dbReference>
<accession>A0A7S7RV27</accession>
<gene>
    <name evidence="1" type="ORF">INP52_01335</name>
</gene>